<sequence>MKKISKFGIMLGVTLLTMNLYAGTAEFTLDVKKEQGKKMVTFALNKMNKIDLSIYDAEGKLINFEKVDSQKNINRTYDLRALPEGTYFLEAESDMKISRYEISVVGETASLSANPISEIYKPTFVNKKGLIQLTFLNLDKSPVNIKVYDKANNEVYDSDVILDQDVKKVFDINKINDEEYTFVMTYKDKSYSKTFASN</sequence>
<protein>
    <submittedName>
        <fullName evidence="4">Por secretion system C-terminal sorting domain-containing protein</fullName>
    </submittedName>
</protein>
<dbReference type="InterPro" id="IPR026444">
    <property type="entry name" value="Secre_tail"/>
</dbReference>
<reference evidence="5" key="1">
    <citation type="submission" date="2016-11" db="EMBL/GenBank/DDBJ databases">
        <authorList>
            <person name="Varghese N."/>
            <person name="Submissions S."/>
        </authorList>
    </citation>
    <scope>NUCLEOTIDE SEQUENCE [LARGE SCALE GENOMIC DNA]</scope>
    <source>
        <strain evidence="5">DSM 19978</strain>
    </source>
</reference>
<evidence type="ECO:0000259" key="3">
    <source>
        <dbReference type="Pfam" id="PF18962"/>
    </source>
</evidence>
<feature type="domain" description="Secretion system C-terminal sorting" evidence="3">
    <location>
        <begin position="42"/>
        <end position="95"/>
    </location>
</feature>
<dbReference type="Pfam" id="PF18962">
    <property type="entry name" value="Por_Secre_tail"/>
    <property type="match status" value="1"/>
</dbReference>
<dbReference type="STRING" id="468056.SAMN05443549_101757"/>
<dbReference type="RefSeq" id="WP_073368005.1">
    <property type="nucleotide sequence ID" value="NZ_FQWB01000001.1"/>
</dbReference>
<evidence type="ECO:0000313" key="5">
    <source>
        <dbReference type="Proteomes" id="UP000184516"/>
    </source>
</evidence>
<dbReference type="Gene3D" id="2.60.120.380">
    <property type="match status" value="1"/>
</dbReference>
<keyword evidence="1 2" id="KW-0732">Signal</keyword>
<evidence type="ECO:0000256" key="1">
    <source>
        <dbReference type="ARBA" id="ARBA00022729"/>
    </source>
</evidence>
<feature type="chain" id="PRO_5013268412" evidence="2">
    <location>
        <begin position="23"/>
        <end position="198"/>
    </location>
</feature>
<name>A0A1M5FF28_9FLAO</name>
<proteinExistence type="predicted"/>
<keyword evidence="5" id="KW-1185">Reference proteome</keyword>
<accession>A0A1M5FF28</accession>
<dbReference type="AlphaFoldDB" id="A0A1M5FF28"/>
<gene>
    <name evidence="4" type="ORF">SAMN05443549_101757</name>
</gene>
<dbReference type="OrthoDB" id="978867at2"/>
<organism evidence="4 5">
    <name type="scientific">Flavobacterium fluvii</name>
    <dbReference type="NCBI Taxonomy" id="468056"/>
    <lineage>
        <taxon>Bacteria</taxon>
        <taxon>Pseudomonadati</taxon>
        <taxon>Bacteroidota</taxon>
        <taxon>Flavobacteriia</taxon>
        <taxon>Flavobacteriales</taxon>
        <taxon>Flavobacteriaceae</taxon>
        <taxon>Flavobacterium</taxon>
    </lineage>
</organism>
<feature type="signal peptide" evidence="2">
    <location>
        <begin position="1"/>
        <end position="22"/>
    </location>
</feature>
<evidence type="ECO:0000313" key="4">
    <source>
        <dbReference type="EMBL" id="SHF90049.1"/>
    </source>
</evidence>
<evidence type="ECO:0000256" key="2">
    <source>
        <dbReference type="SAM" id="SignalP"/>
    </source>
</evidence>
<dbReference type="Proteomes" id="UP000184516">
    <property type="component" value="Unassembled WGS sequence"/>
</dbReference>
<dbReference type="EMBL" id="FQWB01000001">
    <property type="protein sequence ID" value="SHF90049.1"/>
    <property type="molecule type" value="Genomic_DNA"/>
</dbReference>